<keyword evidence="1" id="KW-0812">Transmembrane</keyword>
<accession>A0A914WSA8</accession>
<sequence>MRRLTESLLIIMVVYIFGWLMTVVVLIIISNINVSASIAFHISLYVGWNAAIGAGCNYYIYFLRSADYAQMFREQLCCWRKKTTQNQLPISTIASKSDNTTRRHTRRF</sequence>
<evidence type="ECO:0000313" key="3">
    <source>
        <dbReference type="WBParaSite" id="PSAMB.scaffold4956size13046.g25570.t1"/>
    </source>
</evidence>
<dbReference type="Pfam" id="PF10320">
    <property type="entry name" value="7TM_GPCR_Srsx"/>
    <property type="match status" value="1"/>
</dbReference>
<proteinExistence type="predicted"/>
<evidence type="ECO:0000256" key="1">
    <source>
        <dbReference type="SAM" id="Phobius"/>
    </source>
</evidence>
<reference evidence="3" key="1">
    <citation type="submission" date="2022-11" db="UniProtKB">
        <authorList>
            <consortium name="WormBaseParasite"/>
        </authorList>
    </citation>
    <scope>IDENTIFICATION</scope>
</reference>
<keyword evidence="2" id="KW-1185">Reference proteome</keyword>
<dbReference type="InterPro" id="IPR019424">
    <property type="entry name" value="7TM_GPCR_Srsx"/>
</dbReference>
<dbReference type="WBParaSite" id="PSAMB.scaffold4956size13046.g25570.t1">
    <property type="protein sequence ID" value="PSAMB.scaffold4956size13046.g25570.t1"/>
    <property type="gene ID" value="PSAMB.scaffold4956size13046.g25570"/>
</dbReference>
<dbReference type="Proteomes" id="UP000887566">
    <property type="component" value="Unplaced"/>
</dbReference>
<name>A0A914WSA8_9BILA</name>
<evidence type="ECO:0000313" key="2">
    <source>
        <dbReference type="Proteomes" id="UP000887566"/>
    </source>
</evidence>
<dbReference type="SUPFAM" id="SSF81321">
    <property type="entry name" value="Family A G protein-coupled receptor-like"/>
    <property type="match status" value="1"/>
</dbReference>
<keyword evidence="1" id="KW-1133">Transmembrane helix</keyword>
<protein>
    <submittedName>
        <fullName evidence="3">G-protein coupled receptors family 1 profile domain-containing protein</fullName>
    </submittedName>
</protein>
<dbReference type="Gene3D" id="1.20.1070.10">
    <property type="entry name" value="Rhodopsin 7-helix transmembrane proteins"/>
    <property type="match status" value="1"/>
</dbReference>
<feature type="transmembrane region" description="Helical" evidence="1">
    <location>
        <begin position="38"/>
        <end position="63"/>
    </location>
</feature>
<dbReference type="InterPro" id="IPR047130">
    <property type="entry name" value="7TM_GPCR_Srsx_nematod"/>
</dbReference>
<organism evidence="2 3">
    <name type="scientific">Plectus sambesii</name>
    <dbReference type="NCBI Taxonomy" id="2011161"/>
    <lineage>
        <taxon>Eukaryota</taxon>
        <taxon>Metazoa</taxon>
        <taxon>Ecdysozoa</taxon>
        <taxon>Nematoda</taxon>
        <taxon>Chromadorea</taxon>
        <taxon>Plectida</taxon>
        <taxon>Plectina</taxon>
        <taxon>Plectoidea</taxon>
        <taxon>Plectidae</taxon>
        <taxon>Plectus</taxon>
    </lineage>
</organism>
<dbReference type="PANTHER" id="PTHR23360:SF5">
    <property type="entry name" value="G-PROTEIN COUPLED RECEPTORS FAMILY 1 PROFILE DOMAIN-CONTAINING PROTEIN"/>
    <property type="match status" value="1"/>
</dbReference>
<dbReference type="PANTHER" id="PTHR23360">
    <property type="entry name" value="G-PROTEIN COUPLED RECEPTORS FAMILY 1 PROFILE DOMAIN-CONTAINING PROTEIN-RELATED"/>
    <property type="match status" value="1"/>
</dbReference>
<keyword evidence="1" id="KW-0472">Membrane</keyword>
<dbReference type="AlphaFoldDB" id="A0A914WSA8"/>
<feature type="transmembrane region" description="Helical" evidence="1">
    <location>
        <begin position="7"/>
        <end position="32"/>
    </location>
</feature>